<dbReference type="RefSeq" id="WP_237603409.1">
    <property type="nucleotide sequence ID" value="NZ_JAIRBA010000022.1"/>
</dbReference>
<comment type="caution">
    <text evidence="1">The sequence shown here is derived from an EMBL/GenBank/DDBJ whole genome shotgun (WGS) entry which is preliminary data.</text>
</comment>
<reference evidence="1" key="1">
    <citation type="submission" date="2021-09" db="EMBL/GenBank/DDBJ databases">
        <title>Genome of Aequorivita sp. strain F47161.</title>
        <authorList>
            <person name="Wang Y."/>
        </authorList>
    </citation>
    <scope>NUCLEOTIDE SEQUENCE</scope>
    <source>
        <strain evidence="1">F47161</strain>
    </source>
</reference>
<sequence length="152" mass="17252">MKSILIALSVFFLISCSRNDEPQGQIVIDLGVNFSIQSATGEDLLDPNNSNAFKKENIKTYHLINGEVKLVGADDMLFLGNNGLYVFGTFVNYEGNDEFSITYIDWSETDRDTIKSQIYKTKNQIRAIKVWYNDTLMWDVENGGAPYFTIVK</sequence>
<organism evidence="1 2">
    <name type="scientific">Aequorivita vitellina</name>
    <dbReference type="NCBI Taxonomy" id="2874475"/>
    <lineage>
        <taxon>Bacteria</taxon>
        <taxon>Pseudomonadati</taxon>
        <taxon>Bacteroidota</taxon>
        <taxon>Flavobacteriia</taxon>
        <taxon>Flavobacteriales</taxon>
        <taxon>Flavobacteriaceae</taxon>
        <taxon>Aequorivita</taxon>
    </lineage>
</organism>
<keyword evidence="2" id="KW-1185">Reference proteome</keyword>
<gene>
    <name evidence="1" type="ORF">K8089_11355</name>
</gene>
<evidence type="ECO:0008006" key="3">
    <source>
        <dbReference type="Google" id="ProtNLM"/>
    </source>
</evidence>
<evidence type="ECO:0000313" key="2">
    <source>
        <dbReference type="Proteomes" id="UP001139461"/>
    </source>
</evidence>
<protein>
    <recommendedName>
        <fullName evidence="3">Lipoprotein</fullName>
    </recommendedName>
</protein>
<accession>A0A9X1QUB1</accession>
<evidence type="ECO:0000313" key="1">
    <source>
        <dbReference type="EMBL" id="MCG2419621.1"/>
    </source>
</evidence>
<dbReference type="EMBL" id="JAIRBA010000022">
    <property type="protein sequence ID" value="MCG2419621.1"/>
    <property type="molecule type" value="Genomic_DNA"/>
</dbReference>
<proteinExistence type="predicted"/>
<dbReference type="PROSITE" id="PS51257">
    <property type="entry name" value="PROKAR_LIPOPROTEIN"/>
    <property type="match status" value="1"/>
</dbReference>
<dbReference type="Proteomes" id="UP001139461">
    <property type="component" value="Unassembled WGS sequence"/>
</dbReference>
<name>A0A9X1QUB1_9FLAO</name>
<dbReference type="AlphaFoldDB" id="A0A9X1QUB1"/>